<dbReference type="KEGG" id="bgx:ESN35_08365"/>
<reference evidence="2 3" key="1">
    <citation type="submission" date="2019-01" db="EMBL/GenBank/DDBJ databases">
        <title>Complete genome sequence of Bifidobacterium gallinarum CACC 514.</title>
        <authorList>
            <person name="Jung M."/>
        </authorList>
    </citation>
    <scope>NUCLEOTIDE SEQUENCE [LARGE SCALE GENOMIC DNA]</scope>
    <source>
        <strain evidence="2 3">CACC 514</strain>
    </source>
</reference>
<dbReference type="AlphaFoldDB" id="A0A4P6DX86"/>
<name>A0A4P6DX86_9BIFI</name>
<dbReference type="EMBL" id="CP035464">
    <property type="protein sequence ID" value="QAY33414.1"/>
    <property type="molecule type" value="Genomic_DNA"/>
</dbReference>
<protein>
    <recommendedName>
        <fullName evidence="4">DUF3592 domain-containing protein</fullName>
    </recommendedName>
</protein>
<sequence>MKIFLYFLTMVFGIVCFVIMKKKRYKVMPLICLIMFICFIGCGIVSLVCSFVPYGEIFVMPLGSIVFGLIFILVGVNDLYSLLCCREKVDGVYCGYNTYYGGNGISTQAPVFEYTYNGTYYREQTTQNISHKRLNKGMTQGKMYSIYIDPKHPTVFILAKKIKIGTIVAIILGLFIFTYGIDLLLKLLPMLLSR</sequence>
<gene>
    <name evidence="2" type="ORF">ESN35_08365</name>
</gene>
<evidence type="ECO:0000256" key="1">
    <source>
        <dbReference type="SAM" id="Phobius"/>
    </source>
</evidence>
<feature type="transmembrane region" description="Helical" evidence="1">
    <location>
        <begin position="60"/>
        <end position="80"/>
    </location>
</feature>
<feature type="transmembrane region" description="Helical" evidence="1">
    <location>
        <begin position="6"/>
        <end position="21"/>
    </location>
</feature>
<keyword evidence="1" id="KW-0472">Membrane</keyword>
<evidence type="ECO:0000313" key="2">
    <source>
        <dbReference type="EMBL" id="QAY33414.1"/>
    </source>
</evidence>
<keyword evidence="1" id="KW-0812">Transmembrane</keyword>
<accession>A0A4P6DX86</accession>
<feature type="transmembrane region" description="Helical" evidence="1">
    <location>
        <begin position="164"/>
        <end position="185"/>
    </location>
</feature>
<keyword evidence="1" id="KW-1133">Transmembrane helix</keyword>
<dbReference type="Proteomes" id="UP000293589">
    <property type="component" value="Chromosome"/>
</dbReference>
<feature type="transmembrane region" description="Helical" evidence="1">
    <location>
        <begin position="33"/>
        <end position="54"/>
    </location>
</feature>
<organism evidence="2 3">
    <name type="scientific">Bifidobacterium pullorum subsp. gallinarum</name>
    <dbReference type="NCBI Taxonomy" id="78344"/>
    <lineage>
        <taxon>Bacteria</taxon>
        <taxon>Bacillati</taxon>
        <taxon>Actinomycetota</taxon>
        <taxon>Actinomycetes</taxon>
        <taxon>Bifidobacteriales</taxon>
        <taxon>Bifidobacteriaceae</taxon>
        <taxon>Bifidobacterium</taxon>
    </lineage>
</organism>
<proteinExistence type="predicted"/>
<evidence type="ECO:0000313" key="3">
    <source>
        <dbReference type="Proteomes" id="UP000293589"/>
    </source>
</evidence>
<evidence type="ECO:0008006" key="4">
    <source>
        <dbReference type="Google" id="ProtNLM"/>
    </source>
</evidence>